<dbReference type="Proteomes" id="UP000809789">
    <property type="component" value="Unassembled WGS sequence"/>
</dbReference>
<organism evidence="3 4">
    <name type="scientific">Elsinoe batatas</name>
    <dbReference type="NCBI Taxonomy" id="2601811"/>
    <lineage>
        <taxon>Eukaryota</taxon>
        <taxon>Fungi</taxon>
        <taxon>Dikarya</taxon>
        <taxon>Ascomycota</taxon>
        <taxon>Pezizomycotina</taxon>
        <taxon>Dothideomycetes</taxon>
        <taxon>Dothideomycetidae</taxon>
        <taxon>Myriangiales</taxon>
        <taxon>Elsinoaceae</taxon>
        <taxon>Elsinoe</taxon>
    </lineage>
</organism>
<dbReference type="Gene3D" id="3.40.50.720">
    <property type="entry name" value="NAD(P)-binding Rossmann-like Domain"/>
    <property type="match status" value="1"/>
</dbReference>
<evidence type="ECO:0000259" key="2">
    <source>
        <dbReference type="Pfam" id="PF13460"/>
    </source>
</evidence>
<dbReference type="EMBL" id="JAESVG020000010">
    <property type="protein sequence ID" value="KAG8623410.1"/>
    <property type="molecule type" value="Genomic_DNA"/>
</dbReference>
<dbReference type="PANTHER" id="PTHR15020">
    <property type="entry name" value="FLAVIN REDUCTASE-RELATED"/>
    <property type="match status" value="1"/>
</dbReference>
<comment type="caution">
    <text evidence="3">The sequence shown here is derived from an EMBL/GenBank/DDBJ whole genome shotgun (WGS) entry which is preliminary data.</text>
</comment>
<dbReference type="PANTHER" id="PTHR15020:SF50">
    <property type="entry name" value="UPF0659 PROTEIN YMR090W"/>
    <property type="match status" value="1"/>
</dbReference>
<name>A0A8K0KWW0_9PEZI</name>
<evidence type="ECO:0000256" key="1">
    <source>
        <dbReference type="ARBA" id="ARBA00038376"/>
    </source>
</evidence>
<protein>
    <recommendedName>
        <fullName evidence="2">NAD(P)-binding domain-containing protein</fullName>
    </recommendedName>
</protein>
<dbReference type="AlphaFoldDB" id="A0A8K0KWW0"/>
<comment type="similarity">
    <text evidence="1">Belongs to the avfA family.</text>
</comment>
<dbReference type="InterPro" id="IPR016040">
    <property type="entry name" value="NAD(P)-bd_dom"/>
</dbReference>
<evidence type="ECO:0000313" key="3">
    <source>
        <dbReference type="EMBL" id="KAG8623410.1"/>
    </source>
</evidence>
<dbReference type="InterPro" id="IPR036291">
    <property type="entry name" value="NAD(P)-bd_dom_sf"/>
</dbReference>
<proteinExistence type="inferred from homology"/>
<dbReference type="OrthoDB" id="10254604at2759"/>
<gene>
    <name evidence="3" type="ORF">KVT40_008386</name>
</gene>
<dbReference type="Pfam" id="PF13460">
    <property type="entry name" value="NAD_binding_10"/>
    <property type="match status" value="1"/>
</dbReference>
<sequence>MAAPHKVLLLGGHGKIALKLTPLLLKRSWDVTSVIRNPEHESEILALGKGQPGKLSVLVESLDDVRTSADADKVLNKVDPTIVVWSAGAGGKGGPPRTRAIDLIAAKAYITASLSRPHVQKFLMISYIASRRSPAPWWDAADIAAAEKVNKEILPLYFAAKVEADEWLLVESERRRRRDGEEKGEGAFQMINLRPGTLTDGEATGKVRLGKTGSRGEVSRGDVAVVADEMLGREDVRGWFDLLGGEEEVGSAVERVVREGWDGVEGEDLDGLYKRLE</sequence>
<evidence type="ECO:0000313" key="4">
    <source>
        <dbReference type="Proteomes" id="UP000809789"/>
    </source>
</evidence>
<feature type="domain" description="NAD(P)-binding" evidence="2">
    <location>
        <begin position="11"/>
        <end position="231"/>
    </location>
</feature>
<reference evidence="3" key="1">
    <citation type="submission" date="2021-07" db="EMBL/GenBank/DDBJ databases">
        <title>Elsinoe batatas strain:CRI-CJ2 Genome sequencing and assembly.</title>
        <authorList>
            <person name="Huang L."/>
        </authorList>
    </citation>
    <scope>NUCLEOTIDE SEQUENCE</scope>
    <source>
        <strain evidence="3">CRI-CJ2</strain>
    </source>
</reference>
<accession>A0A8K0KWW0</accession>
<keyword evidence="4" id="KW-1185">Reference proteome</keyword>
<dbReference type="SUPFAM" id="SSF51735">
    <property type="entry name" value="NAD(P)-binding Rossmann-fold domains"/>
    <property type="match status" value="1"/>
</dbReference>